<feature type="compositionally biased region" description="Basic residues" evidence="1">
    <location>
        <begin position="47"/>
        <end position="60"/>
    </location>
</feature>
<protein>
    <submittedName>
        <fullName evidence="2">Uncharacterized protein</fullName>
    </submittedName>
</protein>
<accession>A0A146KVP1</accession>
<feature type="region of interest" description="Disordered" evidence="1">
    <location>
        <begin position="355"/>
        <end position="434"/>
    </location>
</feature>
<dbReference type="PANTHER" id="PTHR34239:SF2">
    <property type="entry name" value="TRANSPOSABLE ELEMENT P TRANSPOSASE_THAP9 CONSERVED DOMAIN-CONTAINING PROTEIN"/>
    <property type="match status" value="1"/>
</dbReference>
<feature type="compositionally biased region" description="Polar residues" evidence="1">
    <location>
        <begin position="140"/>
        <end position="151"/>
    </location>
</feature>
<dbReference type="AlphaFoldDB" id="A0A146KVP1"/>
<proteinExistence type="predicted"/>
<dbReference type="PANTHER" id="PTHR34239">
    <property type="entry name" value="APPLE DOMAIN-CONTAINING PROTEIN"/>
    <property type="match status" value="1"/>
</dbReference>
<evidence type="ECO:0000313" key="2">
    <source>
        <dbReference type="EMBL" id="JAP99161.1"/>
    </source>
</evidence>
<feature type="region of interest" description="Disordered" evidence="1">
    <location>
        <begin position="20"/>
        <end position="154"/>
    </location>
</feature>
<feature type="compositionally biased region" description="Polar residues" evidence="1">
    <location>
        <begin position="360"/>
        <end position="376"/>
    </location>
</feature>
<evidence type="ECO:0000256" key="1">
    <source>
        <dbReference type="SAM" id="MobiDB-lite"/>
    </source>
</evidence>
<sequence>MEKENPNVAEAIVEGLRRIEGKLDGIRDNSKSRSRSRLYRSFSRSPSRSRRRRSPRRARRDRSYSSSYRRSSYDRRYTRSPTPSPRRKRRGIRRQVATYSSRSSSPYTRPTSPRPIPTRSDHDYCAQDNMEVTDSAVGSKPTQGEDPTSETPPDVIHAEVTGDDVINLEFSPILELLGKDPEENPVRDFVLHEQVVPRWRHALLYGIPKEEVKNLLSKHTAPNNLSELIPPPVNPEVKVNLPKNILIKDLAQIELQTQLAGALNALGGNMNTLLDPKTEIPNDLRKSLMANNIDAAKFAANTFFKISINRRNTMYPYLHQNVREQCDKLPPTQLLFGLDLSEKIKSVKLLQAASRDLKPPTSNTFAKPKTTSFTQQSERKKGGERVERRGTYNQGNYSRPSRQQPRQTTTYKGQTSTYKPSTSQRTRDHPKKRQ</sequence>
<gene>
    <name evidence="2" type="ORF">g.41773</name>
</gene>
<name>A0A146KVP1_LYGHE</name>
<feature type="compositionally biased region" description="Polar residues" evidence="1">
    <location>
        <begin position="391"/>
        <end position="424"/>
    </location>
</feature>
<feature type="compositionally biased region" description="Basic and acidic residues" evidence="1">
    <location>
        <begin position="377"/>
        <end position="390"/>
    </location>
</feature>
<feature type="compositionally biased region" description="Low complexity" evidence="1">
    <location>
        <begin position="98"/>
        <end position="111"/>
    </location>
</feature>
<organism evidence="2">
    <name type="scientific">Lygus hesperus</name>
    <name type="common">Western plant bug</name>
    <dbReference type="NCBI Taxonomy" id="30085"/>
    <lineage>
        <taxon>Eukaryota</taxon>
        <taxon>Metazoa</taxon>
        <taxon>Ecdysozoa</taxon>
        <taxon>Arthropoda</taxon>
        <taxon>Hexapoda</taxon>
        <taxon>Insecta</taxon>
        <taxon>Pterygota</taxon>
        <taxon>Neoptera</taxon>
        <taxon>Paraneoptera</taxon>
        <taxon>Hemiptera</taxon>
        <taxon>Heteroptera</taxon>
        <taxon>Panheteroptera</taxon>
        <taxon>Cimicomorpha</taxon>
        <taxon>Miridae</taxon>
        <taxon>Mirini</taxon>
        <taxon>Lygus</taxon>
    </lineage>
</organism>
<reference evidence="2" key="1">
    <citation type="journal article" date="2016" name="Gigascience">
        <title>De novo construction of an expanded transcriptome assembly for the western tarnished plant bug, Lygus hesperus.</title>
        <authorList>
            <person name="Tassone E.E."/>
            <person name="Geib S.M."/>
            <person name="Hall B."/>
            <person name="Fabrick J.A."/>
            <person name="Brent C.S."/>
            <person name="Hull J.J."/>
        </authorList>
    </citation>
    <scope>NUCLEOTIDE SEQUENCE</scope>
</reference>
<dbReference type="EMBL" id="GDHC01019467">
    <property type="protein sequence ID" value="JAP99161.1"/>
    <property type="molecule type" value="Transcribed_RNA"/>
</dbReference>
<feature type="compositionally biased region" description="Basic and acidic residues" evidence="1">
    <location>
        <begin position="20"/>
        <end position="31"/>
    </location>
</feature>